<dbReference type="EMBL" id="LQOJ01000043">
    <property type="protein sequence ID" value="ORV01680.1"/>
    <property type="molecule type" value="Genomic_DNA"/>
</dbReference>
<dbReference type="OrthoDB" id="3628931at2"/>
<evidence type="ECO:0000256" key="1">
    <source>
        <dbReference type="SAM" id="MobiDB-lite"/>
    </source>
</evidence>
<organism evidence="3 4">
    <name type="scientific">Mycolicibacterium fallax</name>
    <name type="common">Mycobacterium fallax</name>
    <dbReference type="NCBI Taxonomy" id="1793"/>
    <lineage>
        <taxon>Bacteria</taxon>
        <taxon>Bacillati</taxon>
        <taxon>Actinomycetota</taxon>
        <taxon>Actinomycetes</taxon>
        <taxon>Mycobacteriales</taxon>
        <taxon>Mycobacteriaceae</taxon>
        <taxon>Mycolicibacterium</taxon>
    </lineage>
</organism>
<protein>
    <submittedName>
        <fullName evidence="3">Uncharacterized protein</fullName>
    </submittedName>
</protein>
<dbReference type="RefSeq" id="WP_085096847.1">
    <property type="nucleotide sequence ID" value="NZ_AP022603.1"/>
</dbReference>
<reference evidence="3 4" key="1">
    <citation type="submission" date="2016-01" db="EMBL/GenBank/DDBJ databases">
        <title>The new phylogeny of the genus Mycobacterium.</title>
        <authorList>
            <person name="Tarcisio F."/>
            <person name="Conor M."/>
            <person name="Antonella G."/>
            <person name="Elisabetta G."/>
            <person name="Giulia F.S."/>
            <person name="Sara T."/>
            <person name="Anna F."/>
            <person name="Clotilde B."/>
            <person name="Roberto B."/>
            <person name="Veronica D.S."/>
            <person name="Fabio R."/>
            <person name="Monica P."/>
            <person name="Olivier J."/>
            <person name="Enrico T."/>
            <person name="Nicola S."/>
        </authorList>
    </citation>
    <scope>NUCLEOTIDE SEQUENCE [LARGE SCALE GENOMIC DNA]</scope>
    <source>
        <strain evidence="3 4">DSM 44179</strain>
    </source>
</reference>
<dbReference type="PROSITE" id="PS51257">
    <property type="entry name" value="PROKAR_LIPOPROTEIN"/>
    <property type="match status" value="1"/>
</dbReference>
<dbReference type="AlphaFoldDB" id="A0A1X1R986"/>
<gene>
    <name evidence="3" type="ORF">AWC04_12800</name>
</gene>
<evidence type="ECO:0000256" key="2">
    <source>
        <dbReference type="SAM" id="SignalP"/>
    </source>
</evidence>
<feature type="region of interest" description="Disordered" evidence="1">
    <location>
        <begin position="30"/>
        <end position="76"/>
    </location>
</feature>
<feature type="chain" id="PRO_5043803191" evidence="2">
    <location>
        <begin position="26"/>
        <end position="190"/>
    </location>
</feature>
<evidence type="ECO:0000313" key="4">
    <source>
        <dbReference type="Proteomes" id="UP000193484"/>
    </source>
</evidence>
<accession>A0A1X1R986</accession>
<dbReference type="STRING" id="1793.AWC04_12800"/>
<keyword evidence="2" id="KW-0732">Signal</keyword>
<name>A0A1X1R986_MYCFA</name>
<feature type="signal peptide" evidence="2">
    <location>
        <begin position="1"/>
        <end position="25"/>
    </location>
</feature>
<feature type="compositionally biased region" description="Pro residues" evidence="1">
    <location>
        <begin position="44"/>
        <end position="71"/>
    </location>
</feature>
<keyword evidence="4" id="KW-1185">Reference proteome</keyword>
<evidence type="ECO:0000313" key="3">
    <source>
        <dbReference type="EMBL" id="ORV01680.1"/>
    </source>
</evidence>
<proteinExistence type="predicted"/>
<sequence length="190" mass="18200">MTIRGTPAARLAVLAGAAAVAVTVAGCGPGATETPDATGSAPSPAAPSPPAPAPAGPPAPAAPPPSAPPAPATSTRWVDLRPGQCLADPPPVDPAVVMVTVVDCAGPHAGEVFHRTGLAVNTALADVAGSACAAGFPDYAGRPLAGAGYAVSYLIDSDQNRTSAVAEPSTLICVLTDPGGATLTGSVAGR</sequence>
<comment type="caution">
    <text evidence="3">The sequence shown here is derived from an EMBL/GenBank/DDBJ whole genome shotgun (WGS) entry which is preliminary data.</text>
</comment>
<dbReference type="Proteomes" id="UP000193484">
    <property type="component" value="Unassembled WGS sequence"/>
</dbReference>